<dbReference type="PANTHER" id="PTHR12977">
    <property type="entry name" value="SUPPRESSOR OF VARIEGATION 4-20-RELATED"/>
    <property type="match status" value="1"/>
</dbReference>
<proteinExistence type="predicted"/>
<keyword evidence="4" id="KW-1185">Reference proteome</keyword>
<dbReference type="AlphaFoldDB" id="A0A075AU34"/>
<evidence type="ECO:0000256" key="1">
    <source>
        <dbReference type="SAM" id="MobiDB-lite"/>
    </source>
</evidence>
<feature type="domain" description="SET" evidence="2">
    <location>
        <begin position="149"/>
        <end position="266"/>
    </location>
</feature>
<sequence>MILSRQKRVEFQAFLDIDDISSDVLLDMLELPNPCHKFNVGYKSLREVISVSDIKRVIDSLLTGKYNLEQAAFEMLLLNSDELGREFRESVIDGIKMKKVEMFESAMRILRECRVKWIGTFLGERMNYETVCEMYRHLKRFMGLYDKKTGFEICQTFRFEKYTDKVEMSVIATRDYEPGYVIKNLVGVSVEMSREEDENLQNNGGRDFSVLWSTKKRAYCLLLGPARFVNHDCEPNVEFIPSSGNDINFKVIKPIKTGKEILVYYGNDYFGPNNVDCHCETCEKNKKNCDVDVEKVLQRSCRRTTKVFVEEIKKDDEKEKAYPMHSEIIFDHLISLGNSQGKIGVLECPYCKGKRENPWFIRENLKEDIYGKIICEFCYRHSELFEVPWPNREQDWDEEEENIEKPEEKIGTLACIRKSWTEAMEANAKSNLAHVAEKILNGGPFVVFIRNTEFGIVIPMDELSGKIRKDLEPYEIVVKLFPMEENLIKFYPGKQCSVFDPFSDKFMKYLLRKENFMNSAIFEQMMEFLETGSLDPKYYWSTFSTGERNYEKYRFLLENEKFGDDLIGNLQNEYEVGDLVYALEPEINIKYECKILKKRKNVNGEWEYDVKYIGWKKPMKQPWLKAINLAPKKRRISNEMINERLEHFKSFMKKRESEQKENEETRGDREKNGERNEEENEKKSILISIKKPKLERKEKENVMKIESILDNENEDEKMLIDEKEEPSKENLIEEQSMQLDQQTKVESTEENDKMQLDEEKPIEQEEETKKVEPVEETMMIEKSEERVIEQDEKSIEPLEGTKKAIEPVEEMKAIEPGEEEKAIEHVDEEQEGIAIEGLKETPSLLKEEETFAENEPIKETSHSRTANAQEIVVNTNFVQNENPIENNHLREEEKKENVSDQFIESTINQTINHSSSHNSTPLFNNALSEISTNSLIDSKIDQAVSKPSIHDY</sequence>
<dbReference type="GO" id="GO:0005634">
    <property type="term" value="C:nucleus"/>
    <property type="evidence" value="ECO:0007669"/>
    <property type="project" value="TreeGrafter"/>
</dbReference>
<dbReference type="PANTHER" id="PTHR12977:SF4">
    <property type="entry name" value="HISTONE-LYSINE N-METHYLTRANSFERASE KMT5B"/>
    <property type="match status" value="1"/>
</dbReference>
<dbReference type="HOGENOM" id="CLU_309522_0_0_1"/>
<dbReference type="GO" id="GO:0042799">
    <property type="term" value="F:histone H4K20 methyltransferase activity"/>
    <property type="evidence" value="ECO:0007669"/>
    <property type="project" value="TreeGrafter"/>
</dbReference>
<dbReference type="SUPFAM" id="SSF54160">
    <property type="entry name" value="Chromo domain-like"/>
    <property type="match status" value="1"/>
</dbReference>
<dbReference type="EMBL" id="KE561038">
    <property type="protein sequence ID" value="EPZ33811.1"/>
    <property type="molecule type" value="Genomic_DNA"/>
</dbReference>
<dbReference type="PROSITE" id="PS50280">
    <property type="entry name" value="SET"/>
    <property type="match status" value="1"/>
</dbReference>
<gene>
    <name evidence="3" type="ORF">O9G_002523</name>
</gene>
<dbReference type="InterPro" id="IPR016197">
    <property type="entry name" value="Chromo-like_dom_sf"/>
</dbReference>
<accession>A0A075AU34</accession>
<feature type="compositionally biased region" description="Basic and acidic residues" evidence="1">
    <location>
        <begin position="845"/>
        <end position="862"/>
    </location>
</feature>
<organism evidence="3 4">
    <name type="scientific">Rozella allomycis (strain CSF55)</name>
    <dbReference type="NCBI Taxonomy" id="988480"/>
    <lineage>
        <taxon>Eukaryota</taxon>
        <taxon>Fungi</taxon>
        <taxon>Fungi incertae sedis</taxon>
        <taxon>Cryptomycota</taxon>
        <taxon>Cryptomycota incertae sedis</taxon>
        <taxon>Rozella</taxon>
    </lineage>
</organism>
<feature type="compositionally biased region" description="Polar residues" evidence="1">
    <location>
        <begin position="733"/>
        <end position="745"/>
    </location>
</feature>
<evidence type="ECO:0000313" key="3">
    <source>
        <dbReference type="EMBL" id="EPZ33811.1"/>
    </source>
</evidence>
<dbReference type="InterPro" id="IPR039977">
    <property type="entry name" value="Suv4-20/Set9"/>
</dbReference>
<dbReference type="Gene3D" id="2.170.270.10">
    <property type="entry name" value="SET domain"/>
    <property type="match status" value="1"/>
</dbReference>
<dbReference type="InterPro" id="IPR046341">
    <property type="entry name" value="SET_dom_sf"/>
</dbReference>
<dbReference type="Pfam" id="PF00856">
    <property type="entry name" value="SET"/>
    <property type="match status" value="1"/>
</dbReference>
<name>A0A075AU34_ROZAC</name>
<reference evidence="3 4" key="1">
    <citation type="journal article" date="2013" name="Curr. Biol.">
        <title>Shared signatures of parasitism and phylogenomics unite Cryptomycota and microsporidia.</title>
        <authorList>
            <person name="James T.Y."/>
            <person name="Pelin A."/>
            <person name="Bonen L."/>
            <person name="Ahrendt S."/>
            <person name="Sain D."/>
            <person name="Corradi N."/>
            <person name="Stajich J.E."/>
        </authorList>
    </citation>
    <scope>NUCLEOTIDE SEQUENCE [LARGE SCALE GENOMIC DNA]</scope>
    <source>
        <strain evidence="3 4">CSF55</strain>
    </source>
</reference>
<feature type="region of interest" description="Disordered" evidence="1">
    <location>
        <begin position="723"/>
        <end position="868"/>
    </location>
</feature>
<dbReference type="SUPFAM" id="SSF82199">
    <property type="entry name" value="SET domain"/>
    <property type="match status" value="1"/>
</dbReference>
<dbReference type="CDD" id="cd10524">
    <property type="entry name" value="SET_Suv4-20-like"/>
    <property type="match status" value="1"/>
</dbReference>
<evidence type="ECO:0000313" key="4">
    <source>
        <dbReference type="Proteomes" id="UP000030755"/>
    </source>
</evidence>
<feature type="region of interest" description="Disordered" evidence="1">
    <location>
        <begin position="652"/>
        <end position="682"/>
    </location>
</feature>
<feature type="compositionally biased region" description="Basic and acidic residues" evidence="1">
    <location>
        <begin position="746"/>
        <end position="825"/>
    </location>
</feature>
<dbReference type="InterPro" id="IPR001214">
    <property type="entry name" value="SET_dom"/>
</dbReference>
<protein>
    <recommendedName>
        <fullName evidence="2">SET domain-containing protein</fullName>
    </recommendedName>
</protein>
<dbReference type="SMART" id="SM00317">
    <property type="entry name" value="SET"/>
    <property type="match status" value="1"/>
</dbReference>
<dbReference type="STRING" id="988480.A0A075AU34"/>
<dbReference type="Proteomes" id="UP000030755">
    <property type="component" value="Unassembled WGS sequence"/>
</dbReference>
<dbReference type="OrthoDB" id="6627536at2759"/>
<evidence type="ECO:0000259" key="2">
    <source>
        <dbReference type="PROSITE" id="PS50280"/>
    </source>
</evidence>